<reference evidence="1" key="1">
    <citation type="submission" date="2020-04" db="EMBL/GenBank/DDBJ databases">
        <authorList>
            <person name="Chiriac C."/>
            <person name="Salcher M."/>
            <person name="Ghai R."/>
            <person name="Kavagutti S V."/>
        </authorList>
    </citation>
    <scope>NUCLEOTIDE SEQUENCE</scope>
</reference>
<organism evidence="1">
    <name type="scientific">uncultured Caudovirales phage</name>
    <dbReference type="NCBI Taxonomy" id="2100421"/>
    <lineage>
        <taxon>Viruses</taxon>
        <taxon>Duplodnaviria</taxon>
        <taxon>Heunggongvirae</taxon>
        <taxon>Uroviricota</taxon>
        <taxon>Caudoviricetes</taxon>
        <taxon>Peduoviridae</taxon>
        <taxon>Maltschvirus</taxon>
        <taxon>Maltschvirus maltsch</taxon>
    </lineage>
</organism>
<proteinExistence type="predicted"/>
<protein>
    <submittedName>
        <fullName evidence="1">Uncharacterized protein</fullName>
    </submittedName>
</protein>
<name>A0A6J5KY50_9CAUD</name>
<gene>
    <name evidence="1" type="ORF">UFOVP66_38</name>
</gene>
<sequence>MKNIVLLIGLFFCLISEAQTINKPVLCGKADEFQAQFEKFGERIVWTSPSPVEKSNYVFLGNRDTGTWSLLQVIDGVACLVAFGKAAKVKGEL</sequence>
<accession>A0A6J5KY50</accession>
<evidence type="ECO:0000313" key="1">
    <source>
        <dbReference type="EMBL" id="CAB4124869.1"/>
    </source>
</evidence>
<dbReference type="EMBL" id="LR796180">
    <property type="protein sequence ID" value="CAB4124869.1"/>
    <property type="molecule type" value="Genomic_DNA"/>
</dbReference>